<sequence>MFRGNKPVLILPAILAIIMILGGYHFLQGSETITNEELQDVMEFELDYTQTEKGIKLTGEWDWTIMPQEGLYGEDYIGIVVMDQETGVPRTDVDLQGSLELLYAGQPIEQTDGTTVDNGLIFSFSNKLVEHESFGNIGQFEVLFDGEGIDKEDIIVTLLHTWTEHAPLDKTDALLVEPTFIGAANVPYWTVEKRLQ</sequence>
<dbReference type="RefSeq" id="WP_034742290.1">
    <property type="nucleotide sequence ID" value="NZ_BAUT01000004.1"/>
</dbReference>
<reference evidence="2" key="1">
    <citation type="journal article" date="2014" name="Genome Announc.">
        <title>Draft Genome Sequences of Three Alkaliphilic Bacillus Strains, Bacillus wakoensis JCM 9140T, Bacillus akibai JCM 9157T, and Bacillus hemicellulosilyticus JCM 9152T.</title>
        <authorList>
            <person name="Yuki M."/>
            <person name="Oshima K."/>
            <person name="Suda W."/>
            <person name="Oshida Y."/>
            <person name="Kitamura K."/>
            <person name="Iida T."/>
            <person name="Hattori M."/>
            <person name="Ohkuma M."/>
        </authorList>
    </citation>
    <scope>NUCLEOTIDE SEQUENCE [LARGE SCALE GENOMIC DNA]</scope>
    <source>
        <strain evidence="2">JCM 9140</strain>
    </source>
</reference>
<dbReference type="EMBL" id="BAUT01000004">
    <property type="protein sequence ID" value="GAE24783.1"/>
    <property type="molecule type" value="Genomic_DNA"/>
</dbReference>
<evidence type="ECO:0000313" key="2">
    <source>
        <dbReference type="EMBL" id="GAE24783.1"/>
    </source>
</evidence>
<evidence type="ECO:0000313" key="3">
    <source>
        <dbReference type="Proteomes" id="UP000018890"/>
    </source>
</evidence>
<organism evidence="2 3">
    <name type="scientific">Halalkalibacter wakoensis JCM 9140</name>
    <dbReference type="NCBI Taxonomy" id="1236970"/>
    <lineage>
        <taxon>Bacteria</taxon>
        <taxon>Bacillati</taxon>
        <taxon>Bacillota</taxon>
        <taxon>Bacilli</taxon>
        <taxon>Bacillales</taxon>
        <taxon>Bacillaceae</taxon>
        <taxon>Halalkalibacter</taxon>
    </lineage>
</organism>
<dbReference type="STRING" id="1236970.JCM9140_735"/>
<keyword evidence="1" id="KW-1133">Transmembrane helix</keyword>
<proteinExistence type="predicted"/>
<keyword evidence="3" id="KW-1185">Reference proteome</keyword>
<dbReference type="OrthoDB" id="2940341at2"/>
<accession>W4PZ64</accession>
<feature type="transmembrane region" description="Helical" evidence="1">
    <location>
        <begin position="7"/>
        <end position="27"/>
    </location>
</feature>
<dbReference type="AlphaFoldDB" id="W4PZ64"/>
<dbReference type="Proteomes" id="UP000018890">
    <property type="component" value="Unassembled WGS sequence"/>
</dbReference>
<name>W4PZ64_9BACI</name>
<keyword evidence="1" id="KW-0472">Membrane</keyword>
<gene>
    <name evidence="2" type="ORF">JCM9140_735</name>
</gene>
<protein>
    <submittedName>
        <fullName evidence="2">Uncharacterized protein</fullName>
    </submittedName>
</protein>
<keyword evidence="1" id="KW-0812">Transmembrane</keyword>
<evidence type="ECO:0000256" key="1">
    <source>
        <dbReference type="SAM" id="Phobius"/>
    </source>
</evidence>
<comment type="caution">
    <text evidence="2">The sequence shown here is derived from an EMBL/GenBank/DDBJ whole genome shotgun (WGS) entry which is preliminary data.</text>
</comment>